<keyword evidence="1" id="KW-1133">Transmembrane helix</keyword>
<dbReference type="Pfam" id="PF00361">
    <property type="entry name" value="Proton_antipo_M"/>
    <property type="match status" value="1"/>
</dbReference>
<accession>A0AAX4NIW3</accession>
<keyword evidence="4" id="KW-1185">Reference proteome</keyword>
<keyword evidence="1" id="KW-0812">Transmembrane</keyword>
<feature type="transmembrane region" description="Helical" evidence="1">
    <location>
        <begin position="71"/>
        <end position="92"/>
    </location>
</feature>
<dbReference type="Proteomes" id="UP001451606">
    <property type="component" value="Chromosome"/>
</dbReference>
<proteinExistence type="predicted"/>
<gene>
    <name evidence="3" type="ORF">OXIME_001696</name>
</gene>
<feature type="transmembrane region" description="Helical" evidence="1">
    <location>
        <begin position="33"/>
        <end position="59"/>
    </location>
</feature>
<dbReference type="PANTHER" id="PTHR43373">
    <property type="entry name" value="NA(+)/H(+) ANTIPORTER SUBUNIT"/>
    <property type="match status" value="1"/>
</dbReference>
<feature type="transmembrane region" description="Helical" evidence="1">
    <location>
        <begin position="563"/>
        <end position="583"/>
    </location>
</feature>
<dbReference type="PANTHER" id="PTHR43373:SF1">
    <property type="entry name" value="NA(+)_H(+) ANTIPORTER SUBUNIT A"/>
    <property type="match status" value="1"/>
</dbReference>
<protein>
    <submittedName>
        <fullName evidence="3">Proton-conducting transporter membrane subunit</fullName>
    </submittedName>
</protein>
<dbReference type="AlphaFoldDB" id="A0AAX4NIW3"/>
<dbReference type="EMBL" id="CP133772">
    <property type="protein sequence ID" value="WYY01100.1"/>
    <property type="molecule type" value="Genomic_DNA"/>
</dbReference>
<keyword evidence="1" id="KW-0472">Membrane</keyword>
<feature type="transmembrane region" description="Helical" evidence="1">
    <location>
        <begin position="465"/>
        <end position="481"/>
    </location>
</feature>
<feature type="transmembrane region" description="Helical" evidence="1">
    <location>
        <begin position="224"/>
        <end position="247"/>
    </location>
</feature>
<organism evidence="3 4">
    <name type="scientific">Oxyplasma meridianum</name>
    <dbReference type="NCBI Taxonomy" id="3073602"/>
    <lineage>
        <taxon>Archaea</taxon>
        <taxon>Methanobacteriati</taxon>
        <taxon>Thermoplasmatota</taxon>
        <taxon>Thermoplasmata</taxon>
        <taxon>Thermoplasmatales</taxon>
        <taxon>Thermoplasmataceae</taxon>
        <taxon>Oxyplasma</taxon>
    </lineage>
</organism>
<evidence type="ECO:0000259" key="2">
    <source>
        <dbReference type="Pfam" id="PF00361"/>
    </source>
</evidence>
<dbReference type="KEGG" id="omr:OXIME_001696"/>
<dbReference type="InterPro" id="IPR001750">
    <property type="entry name" value="ND/Mrp_TM"/>
</dbReference>
<feature type="domain" description="NADH:quinone oxidoreductase/Mrp antiporter transmembrane" evidence="2">
    <location>
        <begin position="92"/>
        <end position="362"/>
    </location>
</feature>
<dbReference type="RefSeq" id="WP_393971420.1">
    <property type="nucleotide sequence ID" value="NZ_CP133772.1"/>
</dbReference>
<dbReference type="NCBIfam" id="NF005046">
    <property type="entry name" value="PRK06459.1"/>
    <property type="match status" value="1"/>
</dbReference>
<feature type="transmembrane region" description="Helical" evidence="1">
    <location>
        <begin position="198"/>
        <end position="218"/>
    </location>
</feature>
<feature type="transmembrane region" description="Helical" evidence="1">
    <location>
        <begin position="365"/>
        <end position="389"/>
    </location>
</feature>
<feature type="transmembrane region" description="Helical" evidence="1">
    <location>
        <begin position="410"/>
        <end position="430"/>
    </location>
</feature>
<evidence type="ECO:0000313" key="3">
    <source>
        <dbReference type="EMBL" id="WYY01100.1"/>
    </source>
</evidence>
<dbReference type="InterPro" id="IPR050616">
    <property type="entry name" value="CPA3_Na-H_Antiporter_A"/>
</dbReference>
<feature type="transmembrane region" description="Helical" evidence="1">
    <location>
        <begin position="161"/>
        <end position="186"/>
    </location>
</feature>
<dbReference type="GeneID" id="95968434"/>
<reference evidence="3 4" key="1">
    <citation type="submission" date="2023-09" db="EMBL/GenBank/DDBJ databases">
        <authorList>
            <person name="Golyshina O.V."/>
            <person name="Lunev E.A."/>
            <person name="Bargiela R."/>
            <person name="Gaines M.C."/>
            <person name="Daum B."/>
            <person name="Bale N.J."/>
            <person name="Koenen M."/>
            <person name="Sinninghe Damst J.S."/>
            <person name="Yakimov M."/>
            <person name="Golyshin P.N."/>
        </authorList>
    </citation>
    <scope>NUCLEOTIDE SEQUENCE [LARGE SCALE GENOMIC DNA]</scope>
    <source>
        <strain evidence="3 4">M1</strain>
    </source>
</reference>
<name>A0AAX4NIW3_9ARCH</name>
<feature type="transmembrane region" description="Helical" evidence="1">
    <location>
        <begin position="254"/>
        <end position="275"/>
    </location>
</feature>
<feature type="transmembrane region" description="Helical" evidence="1">
    <location>
        <begin position="331"/>
        <end position="353"/>
    </location>
</feature>
<evidence type="ECO:0000313" key="4">
    <source>
        <dbReference type="Proteomes" id="UP001451606"/>
    </source>
</evidence>
<feature type="transmembrane region" description="Helical" evidence="1">
    <location>
        <begin position="98"/>
        <end position="115"/>
    </location>
</feature>
<sequence length="584" mass="63801">MISWLFLAPFAVSVVLSIWNRKAGYMALAVSSAILLAGSFIHFEYIDSFVVIASLVWIFSSWFSVSYGEKYGKWLAPMFGSTIFGMAIILLSRNYLEFLAGWEAMSVSSYVLIALNRKNDYPPFVFMAFSELSTVLIVAGAIYSFYLTGGTSIAFTRVDSVIPLVLFTLGALVKMGMVPFMISEWLPIAHGNAPANGSAILSATMTLMGVFGIIRVMLLSPISALFGVIVIAMGVLSVIFASLFAYVSEHAKMLAGFSTIENNGAILAAIGFYMIAETTILKDFSLVVIVIFSLSHSLSKTGLFLGIGASGKEHFLDDGTSSSRFSRVGELLSTASLSGLFPTIGGLGTWMILEMFFMGATFLGYLGIVSIIAGSLIAIGEGFATAAMMKAFVFTQLRNGKEKGMRSEHTVVFSIGIILILLFILSPLFVGSEFLGGLPSVFVFNGFTIQSRFASADFGLVSPDYVFGLLAVFSLATYAIFRKPDTRSVPAWKGGREITENYTSYAFSNNIRLMLKKILRPGIGERSQYMAISDAFWAFMILLTKSYRKVAKGFTLGFMNSSIRWYMIYMILAFMMVLLLTILL</sequence>
<evidence type="ECO:0000256" key="1">
    <source>
        <dbReference type="SAM" id="Phobius"/>
    </source>
</evidence>
<feature type="transmembrane region" description="Helical" evidence="1">
    <location>
        <begin position="124"/>
        <end position="146"/>
    </location>
</feature>